<keyword evidence="1" id="KW-1133">Transmembrane helix</keyword>
<reference evidence="2" key="1">
    <citation type="submission" date="2021-01" db="EMBL/GenBank/DDBJ databases">
        <authorList>
            <person name="Corre E."/>
            <person name="Pelletier E."/>
            <person name="Niang G."/>
            <person name="Scheremetjew M."/>
            <person name="Finn R."/>
            <person name="Kale V."/>
            <person name="Holt S."/>
            <person name="Cochrane G."/>
            <person name="Meng A."/>
            <person name="Brown T."/>
            <person name="Cohen L."/>
        </authorList>
    </citation>
    <scope>NUCLEOTIDE SEQUENCE</scope>
    <source>
        <strain evidence="2">CCMP644</strain>
    </source>
</reference>
<sequence>MYLNINKKIWPLVLVTAPLPAVISFVSQVLLLLKLWDSMGDIYVEDPSVEQSEICEADPTIQVVAIIVFLATVLEQVPGTIKNGCCVLFAPHYRTPKFGNRREFGGIQEYKLASWIRAGVFAITVLPDMGTTIFVLVVGVKYILMATEVAGIIRASLFLTFIIRIDEIIVTLMAAYTHKVRTVEYETPPVVEDVGEQDMPPWFLYTEIASAILVLPCICVTSLCTVLLLRQDPHVNCDLWLASNTT</sequence>
<keyword evidence="1" id="KW-0812">Transmembrane</keyword>
<feature type="transmembrane region" description="Helical" evidence="1">
    <location>
        <begin position="156"/>
        <end position="176"/>
    </location>
</feature>
<organism evidence="2">
    <name type="scientific">Hemiselmis andersenii</name>
    <name type="common">Cryptophyte alga</name>
    <dbReference type="NCBI Taxonomy" id="464988"/>
    <lineage>
        <taxon>Eukaryota</taxon>
        <taxon>Cryptophyceae</taxon>
        <taxon>Cryptomonadales</taxon>
        <taxon>Hemiselmidaceae</taxon>
        <taxon>Hemiselmis</taxon>
    </lineage>
</organism>
<name>A0A7S1EC43_HEMAN</name>
<proteinExistence type="predicted"/>
<accession>A0A7S1EC43</accession>
<feature type="transmembrane region" description="Helical" evidence="1">
    <location>
        <begin position="12"/>
        <end position="33"/>
    </location>
</feature>
<feature type="transmembrane region" description="Helical" evidence="1">
    <location>
        <begin position="120"/>
        <end position="144"/>
    </location>
</feature>
<evidence type="ECO:0000256" key="1">
    <source>
        <dbReference type="SAM" id="Phobius"/>
    </source>
</evidence>
<keyword evidence="1" id="KW-0472">Membrane</keyword>
<evidence type="ECO:0000313" key="2">
    <source>
        <dbReference type="EMBL" id="CAD8970654.1"/>
    </source>
</evidence>
<dbReference type="EMBL" id="HBFX01035885">
    <property type="protein sequence ID" value="CAD8970654.1"/>
    <property type="molecule type" value="Transcribed_RNA"/>
</dbReference>
<gene>
    <name evidence="2" type="ORF">HAND00432_LOCUS21653</name>
</gene>
<protein>
    <submittedName>
        <fullName evidence="2">Uncharacterized protein</fullName>
    </submittedName>
</protein>
<dbReference type="AlphaFoldDB" id="A0A7S1EC43"/>
<feature type="transmembrane region" description="Helical" evidence="1">
    <location>
        <begin position="208"/>
        <end position="229"/>
    </location>
</feature>